<sequence length="91" mass="10263">MKLVLLLFSVVLWANVSYSQPIMSDSSSKLPNPENPVFLIKLGKLRKDTFPPRVCPPGHIPDLNGQCRLVMPWGDSIPSVHEYDLFYPPTL</sequence>
<evidence type="ECO:0000256" key="1">
    <source>
        <dbReference type="SAM" id="SignalP"/>
    </source>
</evidence>
<accession>A0A182XTZ6</accession>
<dbReference type="Proteomes" id="UP000076407">
    <property type="component" value="Unassembled WGS sequence"/>
</dbReference>
<dbReference type="AlphaFoldDB" id="A0A182XTZ6"/>
<dbReference type="VEuPathDB" id="VectorBase:AQUA015277"/>
<proteinExistence type="predicted"/>
<feature type="signal peptide" evidence="1">
    <location>
        <begin position="1"/>
        <end position="19"/>
    </location>
</feature>
<dbReference type="EnsemblMetazoa" id="AQUA015277-RA">
    <property type="protein sequence ID" value="AQUA015277-PA"/>
    <property type="gene ID" value="AQUA015277"/>
</dbReference>
<organism evidence="2 3">
    <name type="scientific">Anopheles quadriannulatus</name>
    <name type="common">Mosquito</name>
    <dbReference type="NCBI Taxonomy" id="34691"/>
    <lineage>
        <taxon>Eukaryota</taxon>
        <taxon>Metazoa</taxon>
        <taxon>Ecdysozoa</taxon>
        <taxon>Arthropoda</taxon>
        <taxon>Hexapoda</taxon>
        <taxon>Insecta</taxon>
        <taxon>Pterygota</taxon>
        <taxon>Neoptera</taxon>
        <taxon>Endopterygota</taxon>
        <taxon>Diptera</taxon>
        <taxon>Nematocera</taxon>
        <taxon>Culicoidea</taxon>
        <taxon>Culicidae</taxon>
        <taxon>Anophelinae</taxon>
        <taxon>Anopheles</taxon>
    </lineage>
</organism>
<protein>
    <submittedName>
        <fullName evidence="2">Uncharacterized protein</fullName>
    </submittedName>
</protein>
<keyword evidence="3" id="KW-1185">Reference proteome</keyword>
<name>A0A182XTZ6_ANOQN</name>
<reference evidence="2" key="1">
    <citation type="submission" date="2020-05" db="UniProtKB">
        <authorList>
            <consortium name="EnsemblMetazoa"/>
        </authorList>
    </citation>
    <scope>IDENTIFICATION</scope>
    <source>
        <strain evidence="2">SANGQUA</strain>
    </source>
</reference>
<feature type="chain" id="PRO_5008143396" evidence="1">
    <location>
        <begin position="20"/>
        <end position="91"/>
    </location>
</feature>
<keyword evidence="1" id="KW-0732">Signal</keyword>
<evidence type="ECO:0000313" key="3">
    <source>
        <dbReference type="Proteomes" id="UP000076407"/>
    </source>
</evidence>
<evidence type="ECO:0000313" key="2">
    <source>
        <dbReference type="EnsemblMetazoa" id="AQUA015277-PA"/>
    </source>
</evidence>